<evidence type="ECO:0000313" key="2">
    <source>
        <dbReference type="Proteomes" id="UP000095727"/>
    </source>
</evidence>
<reference evidence="1 2" key="1">
    <citation type="submission" date="2015-09" db="EMBL/GenBank/DDBJ databases">
        <authorList>
            <consortium name="Pathogen Informatics"/>
        </authorList>
    </citation>
    <scope>NUCLEOTIDE SEQUENCE [LARGE SCALE GENOMIC DNA]</scope>
    <source>
        <strain evidence="1 2">2789STDY5834962</strain>
    </source>
</reference>
<dbReference type="EMBL" id="CYXR01000010">
    <property type="protein sequence ID" value="CUM93887.1"/>
    <property type="molecule type" value="Genomic_DNA"/>
</dbReference>
<dbReference type="AlphaFoldDB" id="A0A173SVW9"/>
<name>A0A173SVW9_9FIRM</name>
<organism evidence="1 2">
    <name type="scientific">Coprococcus comes</name>
    <dbReference type="NCBI Taxonomy" id="410072"/>
    <lineage>
        <taxon>Bacteria</taxon>
        <taxon>Bacillati</taxon>
        <taxon>Bacillota</taxon>
        <taxon>Clostridia</taxon>
        <taxon>Lachnospirales</taxon>
        <taxon>Lachnospiraceae</taxon>
        <taxon>Coprococcus</taxon>
    </lineage>
</organism>
<dbReference type="RefSeq" id="WP_055156683.1">
    <property type="nucleotide sequence ID" value="NZ_CYXR01000010.1"/>
</dbReference>
<sequence length="419" mass="50075">MANDKNKETKICEHCGRKLPVSEFALMHCRNYMNVCKECCAKKQKKTRNENDYKKGMELYLADDSMHINRKYKKINRNRTLKKNISGIDFCARDERFVKLLYYKDTWISNYRRVIVYEDGQYKLLRGSVDRWTGEVVYTLKKERYIKYTQTYDYKKVKVTGSSLVVGTFIVNYDMMNNTRIWHLNNDVTDGYYKHLYPVTEKQYEKLTELQEESAAPLSEEVIMDVINSVEYKQDGWNPYKYRRSMCGIGYHGCNDADSESISFKKWKNMMQRCYDKNVHKKYKPEYKDKTICEEWLNYANFRIWFDEHYVPGKWQIDLDKDLLVQGNKEYSPETCVFLEHYQNTMFEHNAKDMIYENEDGTFFIGKGRKKTYATYEEAVDIICGRNKKRIENEIEKSLGKIPMCAHEAMLKWDVRAAV</sequence>
<proteinExistence type="predicted"/>
<evidence type="ECO:0000313" key="1">
    <source>
        <dbReference type="EMBL" id="CUM93887.1"/>
    </source>
</evidence>
<protein>
    <submittedName>
        <fullName evidence="1">Uncharacterized protein</fullName>
    </submittedName>
</protein>
<accession>A0A173SVW9</accession>
<gene>
    <name evidence="1" type="ORF">ERS852574_01699</name>
</gene>
<dbReference type="Proteomes" id="UP000095727">
    <property type="component" value="Unassembled WGS sequence"/>
</dbReference>